<dbReference type="InterPro" id="IPR023631">
    <property type="entry name" value="Amidase_dom"/>
</dbReference>
<feature type="chain" id="PRO_5004560115" description="Amidase domain-containing protein" evidence="1">
    <location>
        <begin position="23"/>
        <end position="535"/>
    </location>
</feature>
<feature type="signal peptide" evidence="1">
    <location>
        <begin position="1"/>
        <end position="22"/>
    </location>
</feature>
<dbReference type="HOGENOM" id="CLU_009600_14_1_1"/>
<organism evidence="3 4">
    <name type="scientific">Dactylellina haptotyla (strain CBS 200.50)</name>
    <name type="common">Nematode-trapping fungus</name>
    <name type="synonym">Monacrosporium haptotylum</name>
    <dbReference type="NCBI Taxonomy" id="1284197"/>
    <lineage>
        <taxon>Eukaryota</taxon>
        <taxon>Fungi</taxon>
        <taxon>Dikarya</taxon>
        <taxon>Ascomycota</taxon>
        <taxon>Pezizomycotina</taxon>
        <taxon>Orbiliomycetes</taxon>
        <taxon>Orbiliales</taxon>
        <taxon>Orbiliaceae</taxon>
        <taxon>Dactylellina</taxon>
    </lineage>
</organism>
<keyword evidence="1" id="KW-0732">Signal</keyword>
<dbReference type="InterPro" id="IPR036928">
    <property type="entry name" value="AS_sf"/>
</dbReference>
<proteinExistence type="predicted"/>
<dbReference type="OrthoDB" id="566138at2759"/>
<gene>
    <name evidence="3" type="ORF">H072_11243</name>
</gene>
<dbReference type="OMA" id="AYGGQCI"/>
<accession>S7ZXE7</accession>
<name>S7ZXE7_DACHA</name>
<dbReference type="PANTHER" id="PTHR42678">
    <property type="entry name" value="AMIDASE"/>
    <property type="match status" value="1"/>
</dbReference>
<evidence type="ECO:0000259" key="2">
    <source>
        <dbReference type="Pfam" id="PF01425"/>
    </source>
</evidence>
<evidence type="ECO:0000313" key="4">
    <source>
        <dbReference type="Proteomes" id="UP000015100"/>
    </source>
</evidence>
<evidence type="ECO:0000256" key="1">
    <source>
        <dbReference type="SAM" id="SignalP"/>
    </source>
</evidence>
<evidence type="ECO:0000313" key="3">
    <source>
        <dbReference type="EMBL" id="EPS35415.1"/>
    </source>
</evidence>
<protein>
    <recommendedName>
        <fullName evidence="2">Amidase domain-containing protein</fullName>
    </recommendedName>
</protein>
<dbReference type="Proteomes" id="UP000015100">
    <property type="component" value="Unassembled WGS sequence"/>
</dbReference>
<sequence>MFSQSHSVYGMVLLQLVLGVVAIPLNGNAATNGTSACKIQPAQLSDLIDITLDDLSTLLHDRCFNSHQLTQAYIARINEVNDKFHMVTEINPDALEIAKSLDVERASGKVRGPLHGVPILIKDNIATLDKMNNTASSFALLGAKTPKDSTMATKLRAAGAIILEKVGMSQWANFRASNNSDGWGARHGQITSPYYPNLNPSGSSSGSGVAASLGLSLGTLGTETAGSIKSPAERNCLVGIKPSVGLTSRYSVVLSSEHQDSVRPMARTVKDAAYLLSVMAGKDAADNDALKGAKIGIPREAIAANRHIKEFNQAVEVIRKMGATIVQDANFPAWAEVVQSDAILTVVDLDAKTNLKQYFSQLTVNPNNIHSLADMINFTKSDPREDYPNRGVDQWESALATKCEDNTCDEAKKAYEKDLYLVGEGTILGALKNKGNNLDALIMTVDIAGFVAALAGYPIVTVPMGFTSEDTKVLSGAHGLIDDGPKLPLGLAFVGRRFDEQKLINLAYAFEQETQARSKGPKPYIVPKAQVKDFL</sequence>
<dbReference type="Pfam" id="PF01425">
    <property type="entry name" value="Amidase"/>
    <property type="match status" value="1"/>
</dbReference>
<dbReference type="Gene3D" id="3.90.1300.10">
    <property type="entry name" value="Amidase signature (AS) domain"/>
    <property type="match status" value="1"/>
</dbReference>
<keyword evidence="4" id="KW-1185">Reference proteome</keyword>
<reference evidence="3 4" key="1">
    <citation type="journal article" date="2013" name="PLoS Genet.">
        <title>Genomic mechanisms accounting for the adaptation to parasitism in nematode-trapping fungi.</title>
        <authorList>
            <person name="Meerupati T."/>
            <person name="Andersson K.M."/>
            <person name="Friman E."/>
            <person name="Kumar D."/>
            <person name="Tunlid A."/>
            <person name="Ahren D."/>
        </authorList>
    </citation>
    <scope>NUCLEOTIDE SEQUENCE [LARGE SCALE GENOMIC DNA]</scope>
    <source>
        <strain evidence="3 4">CBS 200.50</strain>
    </source>
</reference>
<feature type="domain" description="Amidase" evidence="2">
    <location>
        <begin position="69"/>
        <end position="503"/>
    </location>
</feature>
<dbReference type="STRING" id="1284197.S7ZXE7"/>
<dbReference type="eggNOG" id="KOG1211">
    <property type="taxonomic scope" value="Eukaryota"/>
</dbReference>
<comment type="caution">
    <text evidence="3">The sequence shown here is derived from an EMBL/GenBank/DDBJ whole genome shotgun (WGS) entry which is preliminary data.</text>
</comment>
<reference evidence="4" key="2">
    <citation type="submission" date="2013-04" db="EMBL/GenBank/DDBJ databases">
        <title>Genomic mechanisms accounting for the adaptation to parasitism in nematode-trapping fungi.</title>
        <authorList>
            <person name="Ahren D.G."/>
        </authorList>
    </citation>
    <scope>NUCLEOTIDE SEQUENCE [LARGE SCALE GENOMIC DNA]</scope>
    <source>
        <strain evidence="4">CBS 200.50</strain>
    </source>
</reference>
<dbReference type="SUPFAM" id="SSF75304">
    <property type="entry name" value="Amidase signature (AS) enzymes"/>
    <property type="match status" value="1"/>
</dbReference>
<dbReference type="AlphaFoldDB" id="S7ZXE7"/>
<dbReference type="PANTHER" id="PTHR42678:SF34">
    <property type="entry name" value="OS04G0183300 PROTEIN"/>
    <property type="match status" value="1"/>
</dbReference>
<dbReference type="EMBL" id="AQGS01001161">
    <property type="protein sequence ID" value="EPS35415.1"/>
    <property type="molecule type" value="Genomic_DNA"/>
</dbReference>